<dbReference type="InterPro" id="IPR022794">
    <property type="entry name" value="Bul1_C"/>
</dbReference>
<dbReference type="STRING" id="983967.A0A1E4T512"/>
<feature type="domain" description="Bul1 C-terminal" evidence="2">
    <location>
        <begin position="735"/>
        <end position="803"/>
    </location>
</feature>
<reference evidence="4" key="1">
    <citation type="submission" date="2016-04" db="EMBL/GenBank/DDBJ databases">
        <title>Comparative genomics of biotechnologically important yeasts.</title>
        <authorList>
            <consortium name="DOE Joint Genome Institute"/>
            <person name="Riley R."/>
            <person name="Haridas S."/>
            <person name="Wolfe K.H."/>
            <person name="Lopes M.R."/>
            <person name="Hittinger C.T."/>
            <person name="Goker M."/>
            <person name="Salamov A."/>
            <person name="Wisecaver J."/>
            <person name="Long T.M."/>
            <person name="Aerts A.L."/>
            <person name="Barry K."/>
            <person name="Choi C."/>
            <person name="Clum A."/>
            <person name="Coughlan A.Y."/>
            <person name="Deshpande S."/>
            <person name="Douglass A.P."/>
            <person name="Hanson S.J."/>
            <person name="Klenk H.-P."/>
            <person name="Labutti K."/>
            <person name="Lapidus A."/>
            <person name="Lindquist E."/>
            <person name="Lipzen A."/>
            <person name="Meier-Kolthoff J.P."/>
            <person name="Ohm R.A."/>
            <person name="Otillar R.P."/>
            <person name="Pangilinan J."/>
            <person name="Peng Y."/>
            <person name="Rokas A."/>
            <person name="Rosa C.A."/>
            <person name="Scheuner C."/>
            <person name="Sibirny A.A."/>
            <person name="Slot J.C."/>
            <person name="Stielow J.B."/>
            <person name="Sun H."/>
            <person name="Kurtzman C.P."/>
            <person name="Blackwell M."/>
            <person name="Grigoriev I.V."/>
            <person name="Jeffries T.W."/>
        </authorList>
    </citation>
    <scope>NUCLEOTIDE SEQUENCE [LARGE SCALE GENOMIC DNA]</scope>
    <source>
        <strain evidence="4">NRRL YB-2248</strain>
    </source>
</reference>
<evidence type="ECO:0000259" key="2">
    <source>
        <dbReference type="Pfam" id="PF04426"/>
    </source>
</evidence>
<evidence type="ECO:0000313" key="3">
    <source>
        <dbReference type="EMBL" id="ODV86758.1"/>
    </source>
</evidence>
<accession>A0A1E4T512</accession>
<feature type="domain" description="Bul1 N-terminal" evidence="1">
    <location>
        <begin position="95"/>
        <end position="417"/>
    </location>
</feature>
<gene>
    <name evidence="3" type="ORF">CANARDRAFT_114982</name>
</gene>
<evidence type="ECO:0008006" key="5">
    <source>
        <dbReference type="Google" id="ProtNLM"/>
    </source>
</evidence>
<name>A0A1E4T512_9ASCO</name>
<dbReference type="PANTHER" id="PTHR31904:SF1">
    <property type="entry name" value="BYPASS OF STOP CODON PROTEIN 5-RELATED"/>
    <property type="match status" value="1"/>
</dbReference>
<proteinExistence type="predicted"/>
<dbReference type="InterPro" id="IPR039634">
    <property type="entry name" value="Bul1-like"/>
</dbReference>
<dbReference type="PANTHER" id="PTHR31904">
    <property type="entry name" value="BYPASS OF STOP CODON PROTEIN 5-RELATED"/>
    <property type="match status" value="1"/>
</dbReference>
<sequence>MESGNSMNDPPPEFSESLQNVDDADFLLEDILPSFEMHNYMFNRTVFDTDNSRNIRARYLPSYEDMTSSTSERVEQANFEPEISHANPTMHPEILILNNLKSSQLIDTPLAITITLTKRFPRFGSPIQKENSLRLYQPGNIVTGHVTVQNTSKEPIPFEMFLVSLEGCATVPQRKIMNSTTTRPPIKTAFLNTYDLSACFHQNVCMLSLHDTQLLDAYVGGNEIYDATDDTYYFLPDSKQLEPGKKYKKTFMFRLPETLLDSACEHQIVHHLSPPPSFGIDRTAFGGSASRISVDRILGYGRLETKGAPIMTKDLAQEGVSISYSINVSCIGKRCELYKKYYNNNTSHEYDFITLKDAKHFFRVGSGVNEGNPGKSEYCFHSNSSTTDQLRSIERLASDKVLFFKEMLELVSSGVTDSEELERAIDSSSVKKQLYSENSFTSAVVPGESSGLQRQGSTNDENLAGFSMISSQTEPEIKDRIRSSYTIRLAKSLFSKTEGRLVLSMSYPKERVIFAREPQALQRLSYSSVQALSKLSPSSPTLGNLGSMKASNCISDSIASGTSVTGSSKETSKTLASSFTSPTSSFSSPYSKLMTDRLSSTLSTQSFGTLLYLEFDLEFKGSTKPPPFPITIKPSLKSIDLKSVSPIPVVFDLPFFTSSSNDPEVHQNNNSIFYQLSTKMAYYLRQISELCSKIQELGGPQRLPKSLFDDLKSLKELSYREVRIASAFQDVKVEDVSWRLINEGIYSAQFKVPLNWNEKVVDGYNIIPSFQSCHVSRLYSIAFALKIPGWKNDMSYVDIPIKIVSRKNN</sequence>
<evidence type="ECO:0000259" key="1">
    <source>
        <dbReference type="Pfam" id="PF04425"/>
    </source>
</evidence>
<evidence type="ECO:0000313" key="4">
    <source>
        <dbReference type="Proteomes" id="UP000094801"/>
    </source>
</evidence>
<dbReference type="EMBL" id="KV453849">
    <property type="protein sequence ID" value="ODV86758.1"/>
    <property type="molecule type" value="Genomic_DNA"/>
</dbReference>
<dbReference type="InterPro" id="IPR007519">
    <property type="entry name" value="Bul1_N"/>
</dbReference>
<dbReference type="Pfam" id="PF04426">
    <property type="entry name" value="Bul1_C"/>
    <property type="match status" value="1"/>
</dbReference>
<dbReference type="AlphaFoldDB" id="A0A1E4T512"/>
<organism evidence="3 4">
    <name type="scientific">[Candida] arabinofermentans NRRL YB-2248</name>
    <dbReference type="NCBI Taxonomy" id="983967"/>
    <lineage>
        <taxon>Eukaryota</taxon>
        <taxon>Fungi</taxon>
        <taxon>Dikarya</taxon>
        <taxon>Ascomycota</taxon>
        <taxon>Saccharomycotina</taxon>
        <taxon>Pichiomycetes</taxon>
        <taxon>Pichiales</taxon>
        <taxon>Pichiaceae</taxon>
        <taxon>Ogataea</taxon>
        <taxon>Ogataea/Candida clade</taxon>
    </lineage>
</organism>
<dbReference type="Pfam" id="PF04425">
    <property type="entry name" value="Bul1_N"/>
    <property type="match status" value="1"/>
</dbReference>
<protein>
    <recommendedName>
        <fullName evidence="5">Bul1 N-terminal domain-containing protein</fullName>
    </recommendedName>
</protein>
<keyword evidence="4" id="KW-1185">Reference proteome</keyword>
<dbReference type="Proteomes" id="UP000094801">
    <property type="component" value="Unassembled WGS sequence"/>
</dbReference>
<dbReference type="OrthoDB" id="3997979at2759"/>